<dbReference type="Proteomes" id="UP000030748">
    <property type="component" value="Unassembled WGS sequence"/>
</dbReference>
<reference evidence="2 3" key="1">
    <citation type="journal article" date="2013" name="Proc. Natl. Acad. Sci. U.S.A.">
        <title>Fine-scale variation in meiotic recombination in Mimulus inferred from population shotgun sequencing.</title>
        <authorList>
            <person name="Hellsten U."/>
            <person name="Wright K.M."/>
            <person name="Jenkins J."/>
            <person name="Shu S."/>
            <person name="Yuan Y."/>
            <person name="Wessler S.R."/>
            <person name="Schmutz J."/>
            <person name="Willis J.H."/>
            <person name="Rokhsar D.S."/>
        </authorList>
    </citation>
    <scope>NUCLEOTIDE SEQUENCE [LARGE SCALE GENOMIC DNA]</scope>
    <source>
        <strain evidence="3">cv. DUN x IM62</strain>
    </source>
</reference>
<evidence type="ECO:0008006" key="4">
    <source>
        <dbReference type="Google" id="ProtNLM"/>
    </source>
</evidence>
<organism evidence="2 3">
    <name type="scientific">Erythranthe guttata</name>
    <name type="common">Yellow monkey flower</name>
    <name type="synonym">Mimulus guttatus</name>
    <dbReference type="NCBI Taxonomy" id="4155"/>
    <lineage>
        <taxon>Eukaryota</taxon>
        <taxon>Viridiplantae</taxon>
        <taxon>Streptophyta</taxon>
        <taxon>Embryophyta</taxon>
        <taxon>Tracheophyta</taxon>
        <taxon>Spermatophyta</taxon>
        <taxon>Magnoliopsida</taxon>
        <taxon>eudicotyledons</taxon>
        <taxon>Gunneridae</taxon>
        <taxon>Pentapetalae</taxon>
        <taxon>asterids</taxon>
        <taxon>lamiids</taxon>
        <taxon>Lamiales</taxon>
        <taxon>Phrymaceae</taxon>
        <taxon>Erythranthe</taxon>
    </lineage>
</organism>
<keyword evidence="1" id="KW-0677">Repeat</keyword>
<keyword evidence="3" id="KW-1185">Reference proteome</keyword>
<name>A0A022RK25_ERYGU</name>
<sequence length="278" mass="31047">MYPRSTWRTTIFPIPLGAQKLGSYHSIHVSSAFLQNSVTQARIPRAHLLQLHASIFRLNAHQSNLIATRLIGHYHSNFAVRVIGLSFTGPTKSAFVSDSFVCNGLLMVYAKVVRDLSSARQVFDDMPDRNLVFCWTCLISGSAKLGSSEVALNIFTMMLDENLLIPWVNFDQISDKGKRSILSWNTMIGTYVQNGCALEALTVFKSIRCILSACAEIRDLDLGIWVHNYMRTSGKKHVLSSSNVNLAYALIDMYSKCGNLDAAREVFAENFPRCLICV</sequence>
<dbReference type="InterPro" id="IPR002885">
    <property type="entry name" value="PPR_rpt"/>
</dbReference>
<protein>
    <recommendedName>
        <fullName evidence="4">Pentatricopeptide repeat-containing protein</fullName>
    </recommendedName>
</protein>
<dbReference type="GO" id="GO:0003723">
    <property type="term" value="F:RNA binding"/>
    <property type="evidence" value="ECO:0007669"/>
    <property type="project" value="InterPro"/>
</dbReference>
<dbReference type="Pfam" id="PF01535">
    <property type="entry name" value="PPR"/>
    <property type="match status" value="3"/>
</dbReference>
<evidence type="ECO:0000313" key="2">
    <source>
        <dbReference type="EMBL" id="EYU40098.1"/>
    </source>
</evidence>
<dbReference type="PANTHER" id="PTHR47926">
    <property type="entry name" value="PENTATRICOPEPTIDE REPEAT-CONTAINING PROTEIN"/>
    <property type="match status" value="1"/>
</dbReference>
<proteinExistence type="predicted"/>
<dbReference type="NCBIfam" id="TIGR00756">
    <property type="entry name" value="PPR"/>
    <property type="match status" value="1"/>
</dbReference>
<accession>A0A022RK25</accession>
<dbReference type="Gene3D" id="1.25.40.10">
    <property type="entry name" value="Tetratricopeptide repeat domain"/>
    <property type="match status" value="1"/>
</dbReference>
<feature type="non-terminal residue" evidence="2">
    <location>
        <position position="278"/>
    </location>
</feature>
<dbReference type="InterPro" id="IPR011990">
    <property type="entry name" value="TPR-like_helical_dom_sf"/>
</dbReference>
<dbReference type="InterPro" id="IPR046960">
    <property type="entry name" value="PPR_At4g14850-like_plant"/>
</dbReference>
<dbReference type="AlphaFoldDB" id="A0A022RK25"/>
<evidence type="ECO:0000256" key="1">
    <source>
        <dbReference type="ARBA" id="ARBA00022737"/>
    </source>
</evidence>
<gene>
    <name evidence="2" type="ORF">MIMGU_mgv1a018468mg</name>
</gene>
<dbReference type="PANTHER" id="PTHR47926:SF347">
    <property type="entry name" value="PENTATRICOPEPTIDE REPEAT-CONTAINING PROTEIN"/>
    <property type="match status" value="1"/>
</dbReference>
<dbReference type="STRING" id="4155.A0A022RK25"/>
<evidence type="ECO:0000313" key="3">
    <source>
        <dbReference type="Proteomes" id="UP000030748"/>
    </source>
</evidence>
<dbReference type="EMBL" id="KI630427">
    <property type="protein sequence ID" value="EYU40098.1"/>
    <property type="molecule type" value="Genomic_DNA"/>
</dbReference>
<dbReference type="GO" id="GO:0009451">
    <property type="term" value="P:RNA modification"/>
    <property type="evidence" value="ECO:0000318"/>
    <property type="project" value="GO_Central"/>
</dbReference>